<dbReference type="STRING" id="415015.SAMN05660462_02480"/>
<keyword evidence="3" id="KW-1185">Reference proteome</keyword>
<evidence type="ECO:0000313" key="3">
    <source>
        <dbReference type="Proteomes" id="UP000198625"/>
    </source>
</evidence>
<organism evidence="2 3">
    <name type="scientific">Proteiniborus ethanoligenes</name>
    <dbReference type="NCBI Taxonomy" id="415015"/>
    <lineage>
        <taxon>Bacteria</taxon>
        <taxon>Bacillati</taxon>
        <taxon>Bacillota</taxon>
        <taxon>Clostridia</taxon>
        <taxon>Eubacteriales</taxon>
        <taxon>Proteiniborus</taxon>
    </lineage>
</organism>
<protein>
    <submittedName>
        <fullName evidence="2">SnoaL-like domain-containing protein</fullName>
    </submittedName>
</protein>
<gene>
    <name evidence="2" type="ORF">SAMN05660462_02480</name>
</gene>
<dbReference type="EMBL" id="FNQE01000030">
    <property type="protein sequence ID" value="SDZ27587.1"/>
    <property type="molecule type" value="Genomic_DNA"/>
</dbReference>
<dbReference type="Proteomes" id="UP000198625">
    <property type="component" value="Unassembled WGS sequence"/>
</dbReference>
<dbReference type="SUPFAM" id="SSF54427">
    <property type="entry name" value="NTF2-like"/>
    <property type="match status" value="1"/>
</dbReference>
<evidence type="ECO:0000313" key="2">
    <source>
        <dbReference type="EMBL" id="SDZ27587.1"/>
    </source>
</evidence>
<evidence type="ECO:0000259" key="1">
    <source>
        <dbReference type="Pfam" id="PF12680"/>
    </source>
</evidence>
<accession>A0A1H3RPH9</accession>
<sequence length="119" mass="13995">MRPKEVIEKWVEAFNNANVTDLISFYGDEAINYQVPNTPIQGKEEIKKMFEEEFAQAKMVCIIENIFEDGEWAILEWKDPLGLRGCGFFHIINDKIVFQRGYWDKLSFLRKHGLPIPKE</sequence>
<dbReference type="Gene3D" id="3.10.450.50">
    <property type="match status" value="1"/>
</dbReference>
<reference evidence="2 3" key="1">
    <citation type="submission" date="2016-10" db="EMBL/GenBank/DDBJ databases">
        <authorList>
            <person name="de Groot N.N."/>
        </authorList>
    </citation>
    <scope>NUCLEOTIDE SEQUENCE [LARGE SCALE GENOMIC DNA]</scope>
    <source>
        <strain evidence="2 3">DSM 21650</strain>
    </source>
</reference>
<dbReference type="InterPro" id="IPR037401">
    <property type="entry name" value="SnoaL-like"/>
</dbReference>
<proteinExistence type="predicted"/>
<dbReference type="AlphaFoldDB" id="A0A1H3RPH9"/>
<feature type="domain" description="SnoaL-like" evidence="1">
    <location>
        <begin position="7"/>
        <end position="97"/>
    </location>
</feature>
<dbReference type="RefSeq" id="WP_091731805.1">
    <property type="nucleotide sequence ID" value="NZ_FNQE01000030.1"/>
</dbReference>
<dbReference type="Pfam" id="PF12680">
    <property type="entry name" value="SnoaL_2"/>
    <property type="match status" value="1"/>
</dbReference>
<name>A0A1H3RPH9_9FIRM</name>
<dbReference type="InterPro" id="IPR032710">
    <property type="entry name" value="NTF2-like_dom_sf"/>
</dbReference>
<dbReference type="OrthoDB" id="1115105at2"/>